<evidence type="ECO:0000313" key="4">
    <source>
        <dbReference type="Proteomes" id="UP000237771"/>
    </source>
</evidence>
<evidence type="ECO:0000313" key="1">
    <source>
        <dbReference type="EMBL" id="PRZ20065.1"/>
    </source>
</evidence>
<reference evidence="3" key="1">
    <citation type="submission" date="2016-11" db="EMBL/GenBank/DDBJ databases">
        <authorList>
            <person name="Varghese N."/>
            <person name="Submissions S."/>
        </authorList>
    </citation>
    <scope>NUCLEOTIDE SEQUENCE [LARGE SCALE GENOMIC DNA]</scope>
    <source>
        <strain evidence="3">DSM 19729</strain>
    </source>
</reference>
<gene>
    <name evidence="1" type="ORF">BC624_11325</name>
    <name evidence="2" type="ORF">SAMN05443373_10850</name>
</gene>
<dbReference type="EMBL" id="PVUB01000013">
    <property type="protein sequence ID" value="PRZ20065.1"/>
    <property type="molecule type" value="Genomic_DNA"/>
</dbReference>
<reference evidence="1 4" key="3">
    <citation type="submission" date="2018-03" db="EMBL/GenBank/DDBJ databases">
        <title>Genomic Encyclopedia of Archaeal and Bacterial Type Strains, Phase II (KMG-II): from individual species to whole genera.</title>
        <authorList>
            <person name="Goeker M."/>
        </authorList>
    </citation>
    <scope>NUCLEOTIDE SEQUENCE [LARGE SCALE GENOMIC DNA]</scope>
    <source>
        <strain evidence="1 4">DSM 17797</strain>
    </source>
</reference>
<dbReference type="Proteomes" id="UP000184384">
    <property type="component" value="Unassembled WGS sequence"/>
</dbReference>
<reference evidence="2" key="2">
    <citation type="submission" date="2016-11" db="EMBL/GenBank/DDBJ databases">
        <authorList>
            <person name="Jaros S."/>
            <person name="Januszkiewicz K."/>
            <person name="Wedrychowicz H."/>
        </authorList>
    </citation>
    <scope>NUCLEOTIDE SEQUENCE [LARGE SCALE GENOMIC DNA]</scope>
    <source>
        <strain evidence="2">DSM 19729</strain>
    </source>
</reference>
<proteinExistence type="predicted"/>
<organism evidence="2 3">
    <name type="scientific">Flavobacterium granuli</name>
    <dbReference type="NCBI Taxonomy" id="280093"/>
    <lineage>
        <taxon>Bacteria</taxon>
        <taxon>Pseudomonadati</taxon>
        <taxon>Bacteroidota</taxon>
        <taxon>Flavobacteriia</taxon>
        <taxon>Flavobacteriales</taxon>
        <taxon>Flavobacteriaceae</taxon>
        <taxon>Flavobacterium</taxon>
    </lineage>
</organism>
<evidence type="ECO:0000313" key="2">
    <source>
        <dbReference type="EMBL" id="SHH14985.1"/>
    </source>
</evidence>
<evidence type="ECO:0000313" key="3">
    <source>
        <dbReference type="Proteomes" id="UP000184384"/>
    </source>
</evidence>
<accession>A0A1M5QLH5</accession>
<keyword evidence="4" id="KW-1185">Reference proteome</keyword>
<dbReference type="STRING" id="280093.SAMN05443373_10850"/>
<dbReference type="EMBL" id="FQWO01000008">
    <property type="protein sequence ID" value="SHH14985.1"/>
    <property type="molecule type" value="Genomic_DNA"/>
</dbReference>
<sequence>MVSLLSITQQSNIFIPFFCFGNFLNVCGLYSSLLQVSCGMVAGWLRVSRECLKWGPFENKKRDWQKGVSNGSKVIQTVKTALVRFSSKNHKNKALTIQYR</sequence>
<name>A0A1M5QLH5_9FLAO</name>
<dbReference type="AlphaFoldDB" id="A0A1M5QLH5"/>
<dbReference type="Proteomes" id="UP000237771">
    <property type="component" value="Unassembled WGS sequence"/>
</dbReference>
<protein>
    <submittedName>
        <fullName evidence="2">Uncharacterized protein</fullName>
    </submittedName>
</protein>